<evidence type="ECO:0000256" key="5">
    <source>
        <dbReference type="ARBA" id="ARBA00022692"/>
    </source>
</evidence>
<dbReference type="SUPFAM" id="SSF56954">
    <property type="entry name" value="Outer membrane efflux proteins (OEP)"/>
    <property type="match status" value="1"/>
</dbReference>
<dbReference type="AlphaFoldDB" id="A0A5E6MGU0"/>
<sequence length="554" mass="60826">MAGWEVSSRQVGFVKKSKKCHAGSEWLARLSRKHFPVPCKLGETGRVVALWSGMLLGLMGATRLAAAQTAPKAEKVQPARAVLAFPSYQQQVQGRPAPGNAPSLETLLAAVSPIAGKRADPNAIDLTACYRMAAIRWDQLKIDYQTLRAQQAVVTQTMSAFFPQFTWENMQSFQNTTGVIPTVSGVAVGTSQGYFSFNGINTTWLLFDSLRQQNRVAAARADASAQSYTMQRDYQMLYLNVAQAFYQELNYEGSVSILEDQIAALQGLVSELEYRLKIGRSRPADVFQGQANLAAAVAQREGYIGLMNQYKSTVNYYLGIGMDKINLKETQAFPASQSLEEYLVHVGSRPDVLAQLQLLRAQKAQLAVAIGNFGPRAGISGSYFLSHQPDSPVIWTVNIVTTMPLFTGGLLTATVREERALVHVAELQVENLKRTADQTLRIAFALFNAAVEQVLQYREQVEVSALYYAAQRDDFQRGVVQLLDVLVALNTYQQARLALHQNEMNARYQLINLFVQAGLTPTNIEATGLPLHNVLRTGPPVGPGTPPALKASIP</sequence>
<dbReference type="GO" id="GO:1990281">
    <property type="term" value="C:efflux pump complex"/>
    <property type="evidence" value="ECO:0007669"/>
    <property type="project" value="TreeGrafter"/>
</dbReference>
<dbReference type="GO" id="GO:0009279">
    <property type="term" value="C:cell outer membrane"/>
    <property type="evidence" value="ECO:0007669"/>
    <property type="project" value="UniProtKB-SubCell"/>
</dbReference>
<protein>
    <submittedName>
        <fullName evidence="8">Outer membrane protein TolC</fullName>
    </submittedName>
</protein>
<dbReference type="InterPro" id="IPR051906">
    <property type="entry name" value="TolC-like"/>
</dbReference>
<organism evidence="8 9">
    <name type="scientific">Methylacidimicrobium tartarophylax</name>
    <dbReference type="NCBI Taxonomy" id="1041768"/>
    <lineage>
        <taxon>Bacteria</taxon>
        <taxon>Pseudomonadati</taxon>
        <taxon>Verrucomicrobiota</taxon>
        <taxon>Methylacidimicrobium</taxon>
    </lineage>
</organism>
<evidence type="ECO:0000256" key="7">
    <source>
        <dbReference type="ARBA" id="ARBA00023237"/>
    </source>
</evidence>
<keyword evidence="6" id="KW-0472">Membrane</keyword>
<gene>
    <name evidence="8" type="primary">tolC</name>
    <name evidence="8" type="ORF">MAMT_00240</name>
</gene>
<keyword evidence="9" id="KW-1185">Reference proteome</keyword>
<evidence type="ECO:0000313" key="9">
    <source>
        <dbReference type="Proteomes" id="UP000334923"/>
    </source>
</evidence>
<dbReference type="Gene3D" id="1.20.1600.10">
    <property type="entry name" value="Outer membrane efflux proteins (OEP)"/>
    <property type="match status" value="1"/>
</dbReference>
<dbReference type="InterPro" id="IPR003423">
    <property type="entry name" value="OMP_efflux"/>
</dbReference>
<keyword evidence="3" id="KW-0813">Transport</keyword>
<dbReference type="PANTHER" id="PTHR30026">
    <property type="entry name" value="OUTER MEMBRANE PROTEIN TOLC"/>
    <property type="match status" value="1"/>
</dbReference>
<evidence type="ECO:0000256" key="1">
    <source>
        <dbReference type="ARBA" id="ARBA00004442"/>
    </source>
</evidence>
<evidence type="ECO:0000256" key="3">
    <source>
        <dbReference type="ARBA" id="ARBA00022448"/>
    </source>
</evidence>
<keyword evidence="4" id="KW-1134">Transmembrane beta strand</keyword>
<keyword evidence="5" id="KW-0812">Transmembrane</keyword>
<accession>A0A5E6MGU0</accession>
<dbReference type="Pfam" id="PF02321">
    <property type="entry name" value="OEP"/>
    <property type="match status" value="2"/>
</dbReference>
<evidence type="ECO:0000256" key="4">
    <source>
        <dbReference type="ARBA" id="ARBA00022452"/>
    </source>
</evidence>
<dbReference type="GO" id="GO:0015562">
    <property type="term" value="F:efflux transmembrane transporter activity"/>
    <property type="evidence" value="ECO:0007669"/>
    <property type="project" value="InterPro"/>
</dbReference>
<keyword evidence="7" id="KW-0998">Cell outer membrane</keyword>
<reference evidence="8 9" key="1">
    <citation type="submission" date="2019-09" db="EMBL/GenBank/DDBJ databases">
        <authorList>
            <person name="Cremers G."/>
        </authorList>
    </citation>
    <scope>NUCLEOTIDE SEQUENCE [LARGE SCALE GENOMIC DNA]</scope>
    <source>
        <strain evidence="8">4A</strain>
    </source>
</reference>
<dbReference type="GO" id="GO:0015288">
    <property type="term" value="F:porin activity"/>
    <property type="evidence" value="ECO:0007669"/>
    <property type="project" value="TreeGrafter"/>
</dbReference>
<comment type="similarity">
    <text evidence="2">Belongs to the outer membrane factor (OMF) (TC 1.B.17) family.</text>
</comment>
<dbReference type="EMBL" id="CABFVA020000009">
    <property type="protein sequence ID" value="VVM04694.1"/>
    <property type="molecule type" value="Genomic_DNA"/>
</dbReference>
<dbReference type="PANTHER" id="PTHR30026:SF20">
    <property type="entry name" value="OUTER MEMBRANE PROTEIN TOLC"/>
    <property type="match status" value="1"/>
</dbReference>
<dbReference type="Proteomes" id="UP000334923">
    <property type="component" value="Unassembled WGS sequence"/>
</dbReference>
<proteinExistence type="inferred from homology"/>
<evidence type="ECO:0000313" key="8">
    <source>
        <dbReference type="EMBL" id="VVM04694.1"/>
    </source>
</evidence>
<evidence type="ECO:0000256" key="6">
    <source>
        <dbReference type="ARBA" id="ARBA00023136"/>
    </source>
</evidence>
<evidence type="ECO:0000256" key="2">
    <source>
        <dbReference type="ARBA" id="ARBA00007613"/>
    </source>
</evidence>
<name>A0A5E6MGU0_9BACT</name>
<comment type="subcellular location">
    <subcellularLocation>
        <location evidence="1">Cell outer membrane</location>
    </subcellularLocation>
</comment>